<reference evidence="3" key="1">
    <citation type="submission" date="2024-04" db="EMBL/GenBank/DDBJ databases">
        <title>Phylogenomic analyses of a clade within the roseobacter group suggest taxonomic reassignments of species of the genera Aestuariivita, Citreicella, Loktanella, Nautella, Pelagibaca, Ruegeria, Thalassobius, Thiobacimonas and Tropicibacter, and the proposal o.</title>
        <authorList>
            <person name="Jeon C.O."/>
        </authorList>
    </citation>
    <scope>NUCLEOTIDE SEQUENCE [LARGE SCALE GENOMIC DNA]</scope>
    <source>
        <strain evidence="3">SS1-5</strain>
    </source>
</reference>
<evidence type="ECO:0000259" key="1">
    <source>
        <dbReference type="Pfam" id="PF00326"/>
    </source>
</evidence>
<dbReference type="RefSeq" id="WP_373635250.1">
    <property type="nucleotide sequence ID" value="NZ_CP151767.2"/>
</dbReference>
<dbReference type="EMBL" id="CP151767">
    <property type="protein sequence ID" value="XFU26548.1"/>
    <property type="molecule type" value="Genomic_DNA"/>
</dbReference>
<keyword evidence="3" id="KW-1185">Reference proteome</keyword>
<reference evidence="2 3" key="2">
    <citation type="submission" date="2024-08" db="EMBL/GenBank/DDBJ databases">
        <title>Phylogenomic analyses of a clade within the roseobacter group suggest taxonomic reassignments of species of the genera Aestuariivita, Citreicella, Loktanella, Nautella, Pelagibaca, Ruegeria, Thalassobius, Thiobacimonas and Tropicibacter, and the proposal o.</title>
        <authorList>
            <person name="Jeon C.O."/>
        </authorList>
    </citation>
    <scope>NUCLEOTIDE SEQUENCE [LARGE SCALE GENOMIC DNA]</scope>
    <source>
        <strain evidence="2 3">SS1-5</strain>
    </source>
</reference>
<sequence>MTDPIAFAALETDADAIAAFTAEQVARTEAAFCDARFDADVAEITRVMEDPDNLGGVSRRGSWMYNWHRDADHPRGIWRRVAEGTAITADARWQTVFDLDAFCAEEDDDWHWRGAETLWSDQDRVLLALSHKGSDQTRYLEWDCNASAAVKDGFDIAPARSGAAWLDADTILLGTAALPGSATRSGWQGRIIQLGRGIAMADAPTVFAVGHDDLLAYAYTFPLQDGARGIGLGRVRNIGDNVTTIRINGRDQLLEAPAHTSCSHNETHYAYVTADDGPDPAGTLVLRKIDGSDKQILFHPGDRRAIQDAQVFFGRDHVFWVEEDTLVPRLRRYDLRAANAAPETLPLPIEAQALNIGPLDAEGAPDEPLQMFTSGFLEPNQTWVFEQTGTPDYKPITKGTTSFDSDGMTVAMHIAISADGTEVPYHIILPRDHVDAMGSIPVLQYGYGGFGVSLGPYYMRLQGPAWLARGGAYVQAYIRGGSEFGTAWHLAAKGQNRLRGYEDFAAIAADLVERGYTTPQKIACHGGSNGGLLCGVMLTRFPEYFGAVWASVGVLDMLRYHLFPAGAGWIDEYGDPDDPAARAWLLDYSPMHNVQDHGKRPYPAALIDTNETDDRVDPSHSRRFAALLQEAGQPAWFHSRAGGHGGGGQTTAIAREQALGYAFLRHALSL</sequence>
<dbReference type="Pfam" id="PF00326">
    <property type="entry name" value="Peptidase_S9"/>
    <property type="match status" value="1"/>
</dbReference>
<dbReference type="Proteomes" id="UP001470809">
    <property type="component" value="Chromosome"/>
</dbReference>
<name>A0ABZ3JCD7_9RHOB</name>
<dbReference type="InterPro" id="IPR029058">
    <property type="entry name" value="AB_hydrolase_fold"/>
</dbReference>
<dbReference type="InterPro" id="IPR002470">
    <property type="entry name" value="Peptidase_S9A"/>
</dbReference>
<dbReference type="PANTHER" id="PTHR42881">
    <property type="entry name" value="PROLYL ENDOPEPTIDASE"/>
    <property type="match status" value="1"/>
</dbReference>
<dbReference type="Gene3D" id="2.130.10.120">
    <property type="entry name" value="Prolyl oligopeptidase, N-terminal domain"/>
    <property type="match status" value="1"/>
</dbReference>
<feature type="domain" description="Peptidase S9 prolyl oligopeptidase catalytic" evidence="1">
    <location>
        <begin position="464"/>
        <end position="668"/>
    </location>
</feature>
<dbReference type="PRINTS" id="PR00862">
    <property type="entry name" value="PROLIGOPTASE"/>
</dbReference>
<evidence type="ECO:0000313" key="3">
    <source>
        <dbReference type="Proteomes" id="UP001470809"/>
    </source>
</evidence>
<dbReference type="Gene3D" id="3.40.50.1820">
    <property type="entry name" value="alpha/beta hydrolase"/>
    <property type="match status" value="1"/>
</dbReference>
<organism evidence="2 3">
    <name type="scientific">Yoonia rhodophyticola</name>
    <dbReference type="NCBI Taxonomy" id="3137370"/>
    <lineage>
        <taxon>Bacteria</taxon>
        <taxon>Pseudomonadati</taxon>
        <taxon>Pseudomonadota</taxon>
        <taxon>Alphaproteobacteria</taxon>
        <taxon>Rhodobacterales</taxon>
        <taxon>Paracoccaceae</taxon>
        <taxon>Yoonia</taxon>
    </lineage>
</organism>
<evidence type="ECO:0000313" key="2">
    <source>
        <dbReference type="EMBL" id="XFU26548.1"/>
    </source>
</evidence>
<proteinExistence type="predicted"/>
<gene>
    <name evidence="2" type="ORF">AABB31_23390</name>
</gene>
<dbReference type="PANTHER" id="PTHR42881:SF13">
    <property type="entry name" value="PROLYL ENDOPEPTIDASE"/>
    <property type="match status" value="1"/>
</dbReference>
<dbReference type="SUPFAM" id="SSF50993">
    <property type="entry name" value="Peptidase/esterase 'gauge' domain"/>
    <property type="match status" value="1"/>
</dbReference>
<dbReference type="SUPFAM" id="SSF53474">
    <property type="entry name" value="alpha/beta-Hydrolases"/>
    <property type="match status" value="1"/>
</dbReference>
<accession>A0ABZ3JCD7</accession>
<dbReference type="InterPro" id="IPR051167">
    <property type="entry name" value="Prolyl_oligopep/macrocyclase"/>
</dbReference>
<protein>
    <submittedName>
        <fullName evidence="2">Prolyl oligopeptidase family serine peptidase</fullName>
    </submittedName>
</protein>
<dbReference type="InterPro" id="IPR001375">
    <property type="entry name" value="Peptidase_S9_cat"/>
</dbReference>